<protein>
    <submittedName>
        <fullName evidence="1">Gliding motility-associated lipoprotein GldB</fullName>
    </submittedName>
</protein>
<dbReference type="EMBL" id="FZNS01000018">
    <property type="protein sequence ID" value="SNS03240.1"/>
    <property type="molecule type" value="Genomic_DNA"/>
</dbReference>
<dbReference type="RefSeq" id="WP_089334357.1">
    <property type="nucleotide sequence ID" value="NZ_FZNS01000018.1"/>
</dbReference>
<keyword evidence="1" id="KW-0449">Lipoprotein</keyword>
<sequence>MHIPARIRPWLAALIGAAVLVLPSCNRGEDACELDPEIAKVPVSVQLERLEVPFFQLKNNADVNRFVETHPLFARQILQVQQYPAQAQNATLLRLASNPDLRRLYLKADSIFTTPKLEAGLKPLFQHIRYYFPSFQPPLVETFVTGLSQHLFVNDSLLMISPDFFVGPTAKYRPQMPDYMLRRYTPDHLMPTIALAISSKYNQKQTVNPTMLSEMVYYGKSLYFAEKVLPCTADSLLIGYTNKEMAGVAFNESKIWAHFIEKSLLYNTESFTIQKYVGERPNIPEIDKTCPGRVGAWVGWQIVRKYMAEHPAVTLRQLMSEKNAQRILSESRYRPKPRRAER</sequence>
<dbReference type="AlphaFoldDB" id="A0A239B5S7"/>
<organism evidence="1 2">
    <name type="scientific">Hymenobacter mucosus</name>
    <dbReference type="NCBI Taxonomy" id="1411120"/>
    <lineage>
        <taxon>Bacteria</taxon>
        <taxon>Pseudomonadati</taxon>
        <taxon>Bacteroidota</taxon>
        <taxon>Cytophagia</taxon>
        <taxon>Cytophagales</taxon>
        <taxon>Hymenobacteraceae</taxon>
        <taxon>Hymenobacter</taxon>
    </lineage>
</organism>
<name>A0A239B5S7_9BACT</name>
<dbReference type="Pfam" id="PF25594">
    <property type="entry name" value="GldB_lipo"/>
    <property type="match status" value="1"/>
</dbReference>
<accession>A0A239B5S7</accession>
<evidence type="ECO:0000313" key="2">
    <source>
        <dbReference type="Proteomes" id="UP000198310"/>
    </source>
</evidence>
<reference evidence="2" key="1">
    <citation type="submission" date="2017-06" db="EMBL/GenBank/DDBJ databases">
        <authorList>
            <person name="Varghese N."/>
            <person name="Submissions S."/>
        </authorList>
    </citation>
    <scope>NUCLEOTIDE SEQUENCE [LARGE SCALE GENOMIC DNA]</scope>
    <source>
        <strain evidence="2">DSM 28041</strain>
    </source>
</reference>
<keyword evidence="2" id="KW-1185">Reference proteome</keyword>
<dbReference type="InterPro" id="IPR019853">
    <property type="entry name" value="GldB-like"/>
</dbReference>
<gene>
    <name evidence="1" type="ORF">SAMN06269173_11851</name>
</gene>
<dbReference type="Proteomes" id="UP000198310">
    <property type="component" value="Unassembled WGS sequence"/>
</dbReference>
<proteinExistence type="predicted"/>
<evidence type="ECO:0000313" key="1">
    <source>
        <dbReference type="EMBL" id="SNS03240.1"/>
    </source>
</evidence>